<organism evidence="2 3">
    <name type="scientific">Streptomyces thermogriseus</name>
    <dbReference type="NCBI Taxonomy" id="75292"/>
    <lineage>
        <taxon>Bacteria</taxon>
        <taxon>Bacillati</taxon>
        <taxon>Actinomycetota</taxon>
        <taxon>Actinomycetes</taxon>
        <taxon>Kitasatosporales</taxon>
        <taxon>Streptomycetaceae</taxon>
        <taxon>Streptomyces</taxon>
    </lineage>
</organism>
<sequence length="100" mass="10106">MGGPFGRGTTGAAAVEADDDGTDRDGRHGGGLLAVDDSTVVVGASPQEGPKSLEGKPIDRPVPLTRGLPEFQGPSRGLSAARGSPEFPGSREPLRETALA</sequence>
<evidence type="ECO:0000313" key="2">
    <source>
        <dbReference type="EMBL" id="GAA1011949.1"/>
    </source>
</evidence>
<protein>
    <submittedName>
        <fullName evidence="2">Uncharacterized protein</fullName>
    </submittedName>
</protein>
<name>A0ABP4DIV7_9ACTN</name>
<evidence type="ECO:0000256" key="1">
    <source>
        <dbReference type="SAM" id="MobiDB-lite"/>
    </source>
</evidence>
<dbReference type="EMBL" id="BAAAHU010000034">
    <property type="protein sequence ID" value="GAA1011949.1"/>
    <property type="molecule type" value="Genomic_DNA"/>
</dbReference>
<dbReference type="Proteomes" id="UP001501072">
    <property type="component" value="Unassembled WGS sequence"/>
</dbReference>
<accession>A0ABP4DIV7</accession>
<reference evidence="3" key="1">
    <citation type="journal article" date="2019" name="Int. J. Syst. Evol. Microbiol.">
        <title>The Global Catalogue of Microorganisms (GCM) 10K type strain sequencing project: providing services to taxonomists for standard genome sequencing and annotation.</title>
        <authorList>
            <consortium name="The Broad Institute Genomics Platform"/>
            <consortium name="The Broad Institute Genome Sequencing Center for Infectious Disease"/>
            <person name="Wu L."/>
            <person name="Ma J."/>
        </authorList>
    </citation>
    <scope>NUCLEOTIDE SEQUENCE [LARGE SCALE GENOMIC DNA]</scope>
    <source>
        <strain evidence="3">JCM 11269</strain>
    </source>
</reference>
<keyword evidence="3" id="KW-1185">Reference proteome</keyword>
<gene>
    <name evidence="2" type="ORF">GCM10009564_34250</name>
</gene>
<feature type="region of interest" description="Disordered" evidence="1">
    <location>
        <begin position="1"/>
        <end position="100"/>
    </location>
</feature>
<comment type="caution">
    <text evidence="2">The sequence shown here is derived from an EMBL/GenBank/DDBJ whole genome shotgun (WGS) entry which is preliminary data.</text>
</comment>
<evidence type="ECO:0000313" key="3">
    <source>
        <dbReference type="Proteomes" id="UP001501072"/>
    </source>
</evidence>
<proteinExistence type="predicted"/>